<proteinExistence type="predicted"/>
<reference evidence="1" key="1">
    <citation type="submission" date="2022-10" db="EMBL/GenBank/DDBJ databases">
        <title>Culturing micro-colonial fungi from biological soil crusts in the Mojave desert and describing Neophaeococcomyces mojavensis, and introducing the new genera and species Taxawa tesnikishii.</title>
        <authorList>
            <person name="Kurbessoian T."/>
            <person name="Stajich J.E."/>
        </authorList>
    </citation>
    <scope>NUCLEOTIDE SEQUENCE</scope>
    <source>
        <strain evidence="1">JES_115</strain>
    </source>
</reference>
<evidence type="ECO:0000313" key="2">
    <source>
        <dbReference type="Proteomes" id="UP001172680"/>
    </source>
</evidence>
<gene>
    <name evidence="1" type="ORF">H2199_005754</name>
</gene>
<evidence type="ECO:0000313" key="1">
    <source>
        <dbReference type="EMBL" id="KAJ9641086.1"/>
    </source>
</evidence>
<protein>
    <submittedName>
        <fullName evidence="1">Uncharacterized protein</fullName>
    </submittedName>
</protein>
<organism evidence="1 2">
    <name type="scientific">Coniosporium tulheliwenetii</name>
    <dbReference type="NCBI Taxonomy" id="3383036"/>
    <lineage>
        <taxon>Eukaryota</taxon>
        <taxon>Fungi</taxon>
        <taxon>Dikarya</taxon>
        <taxon>Ascomycota</taxon>
        <taxon>Pezizomycotina</taxon>
        <taxon>Dothideomycetes</taxon>
        <taxon>Dothideomycetes incertae sedis</taxon>
        <taxon>Coniosporium</taxon>
    </lineage>
</organism>
<accession>A0ACC2Z166</accession>
<comment type="caution">
    <text evidence="1">The sequence shown here is derived from an EMBL/GenBank/DDBJ whole genome shotgun (WGS) entry which is preliminary data.</text>
</comment>
<dbReference type="EMBL" id="JAPDRP010000016">
    <property type="protein sequence ID" value="KAJ9641086.1"/>
    <property type="molecule type" value="Genomic_DNA"/>
</dbReference>
<keyword evidence="2" id="KW-1185">Reference proteome</keyword>
<name>A0ACC2Z166_9PEZI</name>
<dbReference type="Proteomes" id="UP001172680">
    <property type="component" value="Unassembled WGS sequence"/>
</dbReference>
<sequence length="434" mass="48706">MLESGTIGNVQAFLLMGNYLQKRDRPNTGYNLIGIAFRMALGLGLHREFPPGVAGKDTLAQERRRQLWWILYCFESGFSITTGRPTTASAAFIDTRMPLNIEDSVYEILGLLSTLADSQQNSTLDDSLPLPVDYPTTHSAIIAQAHLAVIANKIHSDFLSAHMNNGDVDPEVVQNMEQRLYAWKASLPPYFMDPNVPQWFRGPRAVVLWKEQNLRIMLWHGGQRSNNTGLNKANAVRKCQLAAIETIHDISTFCKEQSDLLHAGLSWYAIYFLFQATLVLDISLLQSVDQPRDEVTPSPLDDTVSLARDCLSEIGLRNSAATRCISVLDRIHEHLASTQTTSGQVFSSTAWDSYPTFTKQTTPQAPTIDNNHWAFTVDPTLHMFLDNPSVENLFDGIEGFPSTQEQEFFDYTSGNLYNTEDGQSLLDWPHTNFI</sequence>